<name>A0ABT8R9W2_9BACT</name>
<gene>
    <name evidence="1" type="ORF">Q0590_17150</name>
</gene>
<protein>
    <recommendedName>
        <fullName evidence="3">YceI family protein</fullName>
    </recommendedName>
</protein>
<dbReference type="EMBL" id="JAUKPO010000009">
    <property type="protein sequence ID" value="MDO1448003.1"/>
    <property type="molecule type" value="Genomic_DNA"/>
</dbReference>
<keyword evidence="2" id="KW-1185">Reference proteome</keyword>
<dbReference type="Proteomes" id="UP001168528">
    <property type="component" value="Unassembled WGS sequence"/>
</dbReference>
<organism evidence="1 2">
    <name type="scientific">Rhodocytophaga aerolata</name>
    <dbReference type="NCBI Taxonomy" id="455078"/>
    <lineage>
        <taxon>Bacteria</taxon>
        <taxon>Pseudomonadati</taxon>
        <taxon>Bacteroidota</taxon>
        <taxon>Cytophagia</taxon>
        <taxon>Cytophagales</taxon>
        <taxon>Rhodocytophagaceae</taxon>
        <taxon>Rhodocytophaga</taxon>
    </lineage>
</organism>
<comment type="caution">
    <text evidence="1">The sequence shown here is derived from an EMBL/GenBank/DDBJ whole genome shotgun (WGS) entry which is preliminary data.</text>
</comment>
<sequence>MRYLLRQPNYYITLSLVSLVLGLLFQETAIAQTIDFTRSTNVLLTMRGSSNSYDYIGRHFDGRYNSRLRRFEFLMPLQEVYASNSATEMNVFNTVFIERGTSQELSEGFRLYAYLNESVPNFTDFRNGRTLVLEGECSIGGVKYKMPVTMQVRYQDGALYYSLDTSITNSFQNIVLPAAAAGVQLKQIQVYLRDGVIRMLLEG</sequence>
<proteinExistence type="predicted"/>
<dbReference type="RefSeq" id="WP_302038808.1">
    <property type="nucleotide sequence ID" value="NZ_JAUKPO010000009.1"/>
</dbReference>
<accession>A0ABT8R9W2</accession>
<evidence type="ECO:0000313" key="2">
    <source>
        <dbReference type="Proteomes" id="UP001168528"/>
    </source>
</evidence>
<evidence type="ECO:0000313" key="1">
    <source>
        <dbReference type="EMBL" id="MDO1448003.1"/>
    </source>
</evidence>
<evidence type="ECO:0008006" key="3">
    <source>
        <dbReference type="Google" id="ProtNLM"/>
    </source>
</evidence>
<reference evidence="1" key="1">
    <citation type="submission" date="2023-07" db="EMBL/GenBank/DDBJ databases">
        <title>The genome sequence of Rhodocytophaga aerolata KACC 12507.</title>
        <authorList>
            <person name="Zhang X."/>
        </authorList>
    </citation>
    <scope>NUCLEOTIDE SEQUENCE</scope>
    <source>
        <strain evidence="1">KACC 12507</strain>
    </source>
</reference>